<reference evidence="2 3" key="1">
    <citation type="submission" date="2018-04" db="EMBL/GenBank/DDBJ databases">
        <title>Genomic Encyclopedia of Archaeal and Bacterial Type Strains, Phase II (KMG-II): from individual species to whole genera.</title>
        <authorList>
            <person name="Goeker M."/>
        </authorList>
    </citation>
    <scope>NUCLEOTIDE SEQUENCE [LARGE SCALE GENOMIC DNA]</scope>
    <source>
        <strain evidence="2 3">DSM 45787</strain>
    </source>
</reference>
<dbReference type="InterPro" id="IPR012310">
    <property type="entry name" value="DNA_ligase_ATP-dep_cent"/>
</dbReference>
<dbReference type="GO" id="GO:0006281">
    <property type="term" value="P:DNA repair"/>
    <property type="evidence" value="ECO:0007669"/>
    <property type="project" value="InterPro"/>
</dbReference>
<keyword evidence="2" id="KW-0436">Ligase</keyword>
<comment type="caution">
    <text evidence="2">The sequence shown here is derived from an EMBL/GenBank/DDBJ whole genome shotgun (WGS) entry which is preliminary data.</text>
</comment>
<dbReference type="Proteomes" id="UP000244240">
    <property type="component" value="Unassembled WGS sequence"/>
</dbReference>
<feature type="domain" description="ATP-dependent DNA ligase family profile" evidence="1">
    <location>
        <begin position="14"/>
        <end position="71"/>
    </location>
</feature>
<dbReference type="GO" id="GO:0005524">
    <property type="term" value="F:ATP binding"/>
    <property type="evidence" value="ECO:0007669"/>
    <property type="project" value="InterPro"/>
</dbReference>
<dbReference type="EMBL" id="QBKR01000003">
    <property type="protein sequence ID" value="PTX64382.1"/>
    <property type="molecule type" value="Genomic_DNA"/>
</dbReference>
<dbReference type="Pfam" id="PF01068">
    <property type="entry name" value="DNA_ligase_A_M"/>
    <property type="match status" value="1"/>
</dbReference>
<evidence type="ECO:0000313" key="3">
    <source>
        <dbReference type="Proteomes" id="UP000244240"/>
    </source>
</evidence>
<sequence length="74" mass="8505">MTHRFPELQDSSIPKGLVLDGELIVTDDRGRPDFEAVIKRLQTRDPVNVKRLDSSLPVHYVVFDLLYHRGSTFP</sequence>
<dbReference type="OrthoDB" id="5503604at2"/>
<protein>
    <submittedName>
        <fullName evidence="2">ATP dependent DNA ligase-like protein</fullName>
    </submittedName>
</protein>
<gene>
    <name evidence="2" type="ORF">C8P63_103168</name>
</gene>
<proteinExistence type="predicted"/>
<dbReference type="AlphaFoldDB" id="A0A2T6C7V6"/>
<evidence type="ECO:0000313" key="2">
    <source>
        <dbReference type="EMBL" id="PTX64382.1"/>
    </source>
</evidence>
<dbReference type="Gene3D" id="3.30.470.30">
    <property type="entry name" value="DNA ligase/mRNA capping enzyme"/>
    <property type="match status" value="1"/>
</dbReference>
<keyword evidence="3" id="KW-1185">Reference proteome</keyword>
<organism evidence="2 3">
    <name type="scientific">Melghirimyces profundicolus</name>
    <dbReference type="NCBI Taxonomy" id="1242148"/>
    <lineage>
        <taxon>Bacteria</taxon>
        <taxon>Bacillati</taxon>
        <taxon>Bacillota</taxon>
        <taxon>Bacilli</taxon>
        <taxon>Bacillales</taxon>
        <taxon>Thermoactinomycetaceae</taxon>
        <taxon>Melghirimyces</taxon>
    </lineage>
</organism>
<name>A0A2T6C7V6_9BACL</name>
<dbReference type="GO" id="GO:0006310">
    <property type="term" value="P:DNA recombination"/>
    <property type="evidence" value="ECO:0007669"/>
    <property type="project" value="InterPro"/>
</dbReference>
<dbReference type="RefSeq" id="WP_108021933.1">
    <property type="nucleotide sequence ID" value="NZ_QBKR01000003.1"/>
</dbReference>
<dbReference type="GO" id="GO:0003910">
    <property type="term" value="F:DNA ligase (ATP) activity"/>
    <property type="evidence" value="ECO:0007669"/>
    <property type="project" value="InterPro"/>
</dbReference>
<dbReference type="SUPFAM" id="SSF56091">
    <property type="entry name" value="DNA ligase/mRNA capping enzyme, catalytic domain"/>
    <property type="match status" value="1"/>
</dbReference>
<accession>A0A2T6C7V6</accession>
<evidence type="ECO:0000259" key="1">
    <source>
        <dbReference type="Pfam" id="PF01068"/>
    </source>
</evidence>